<dbReference type="EMBL" id="CP000554">
    <property type="protein sequence ID" value="ABM77841.1"/>
    <property type="molecule type" value="Genomic_DNA"/>
</dbReference>
<dbReference type="HOGENOM" id="CLU_3275045_0_0_3"/>
<organism evidence="1 2">
    <name type="scientific">Prochlorococcus marinus (strain MIT 9303)</name>
    <dbReference type="NCBI Taxonomy" id="59922"/>
    <lineage>
        <taxon>Bacteria</taxon>
        <taxon>Bacillati</taxon>
        <taxon>Cyanobacteriota</taxon>
        <taxon>Cyanophyceae</taxon>
        <taxon>Synechococcales</taxon>
        <taxon>Prochlorococcaceae</taxon>
        <taxon>Prochlorococcus</taxon>
    </lineage>
</organism>
<sequence>MDGRPAPGDSFGIDPSLKEEVRRREECQSMPYLLFWQGCLR</sequence>
<accession>A2C8N1</accession>
<proteinExistence type="predicted"/>
<gene>
    <name evidence="1" type="ordered locus">P9303_10921</name>
</gene>
<reference evidence="1 2" key="1">
    <citation type="journal article" date="2007" name="PLoS Genet.">
        <title>Patterns and implications of gene gain and loss in the evolution of Prochlorococcus.</title>
        <authorList>
            <person name="Kettler G.C."/>
            <person name="Martiny A.C."/>
            <person name="Huang K."/>
            <person name="Zucker J."/>
            <person name="Coleman M.L."/>
            <person name="Rodrigue S."/>
            <person name="Chen F."/>
            <person name="Lapidus A."/>
            <person name="Ferriera S."/>
            <person name="Johnson J."/>
            <person name="Steglich C."/>
            <person name="Church G.M."/>
            <person name="Richardson P."/>
            <person name="Chisholm S.W."/>
        </authorList>
    </citation>
    <scope>NUCLEOTIDE SEQUENCE [LARGE SCALE GENOMIC DNA]</scope>
    <source>
        <strain evidence="1 2">MIT 9303</strain>
    </source>
</reference>
<evidence type="ECO:0000313" key="1">
    <source>
        <dbReference type="EMBL" id="ABM77841.1"/>
    </source>
</evidence>
<dbReference type="KEGG" id="pmf:P9303_10921"/>
<protein>
    <submittedName>
        <fullName evidence="1">Uncharacterized protein</fullName>
    </submittedName>
</protein>
<evidence type="ECO:0000313" key="2">
    <source>
        <dbReference type="Proteomes" id="UP000002274"/>
    </source>
</evidence>
<name>A2C8N1_PROM3</name>
<dbReference type="STRING" id="59922.P9303_10921"/>
<dbReference type="Proteomes" id="UP000002274">
    <property type="component" value="Chromosome"/>
</dbReference>
<dbReference type="AlphaFoldDB" id="A2C8N1"/>